<feature type="non-terminal residue" evidence="1">
    <location>
        <position position="23"/>
    </location>
</feature>
<organism evidence="1">
    <name type="scientific">marine metagenome</name>
    <dbReference type="NCBI Taxonomy" id="408172"/>
    <lineage>
        <taxon>unclassified sequences</taxon>
        <taxon>metagenomes</taxon>
        <taxon>ecological metagenomes</taxon>
    </lineage>
</organism>
<accession>A0A382MD68</accession>
<dbReference type="EMBL" id="UINC01092692">
    <property type="protein sequence ID" value="SVC46488.1"/>
    <property type="molecule type" value="Genomic_DNA"/>
</dbReference>
<sequence>MVRILLLLLVYTSVEAAPVIIPA</sequence>
<gene>
    <name evidence="1" type="ORF">METZ01_LOCUS299342</name>
</gene>
<proteinExistence type="predicted"/>
<protein>
    <submittedName>
        <fullName evidence="1">Uncharacterized protein</fullName>
    </submittedName>
</protein>
<evidence type="ECO:0000313" key="1">
    <source>
        <dbReference type="EMBL" id="SVC46488.1"/>
    </source>
</evidence>
<reference evidence="1" key="1">
    <citation type="submission" date="2018-05" db="EMBL/GenBank/DDBJ databases">
        <authorList>
            <person name="Lanie J.A."/>
            <person name="Ng W.-L."/>
            <person name="Kazmierczak K.M."/>
            <person name="Andrzejewski T.M."/>
            <person name="Davidsen T.M."/>
            <person name="Wayne K.J."/>
            <person name="Tettelin H."/>
            <person name="Glass J.I."/>
            <person name="Rusch D."/>
            <person name="Podicherti R."/>
            <person name="Tsui H.-C.T."/>
            <person name="Winkler M.E."/>
        </authorList>
    </citation>
    <scope>NUCLEOTIDE SEQUENCE</scope>
</reference>
<dbReference type="AlphaFoldDB" id="A0A382MD68"/>
<name>A0A382MD68_9ZZZZ</name>